<comment type="caution">
    <text evidence="1">The sequence shown here is derived from an EMBL/GenBank/DDBJ whole genome shotgun (WGS) entry which is preliminary data.</text>
</comment>
<proteinExistence type="predicted"/>
<evidence type="ECO:0000313" key="2">
    <source>
        <dbReference type="Proteomes" id="UP000070457"/>
    </source>
</evidence>
<dbReference type="Proteomes" id="UP000070457">
    <property type="component" value="Unassembled WGS sequence"/>
</dbReference>
<protein>
    <submittedName>
        <fullName evidence="1">Lycopene cyclase protein</fullName>
    </submittedName>
</protein>
<dbReference type="EMBL" id="JYNZ01000002">
    <property type="protein sequence ID" value="KXK27380.1"/>
    <property type="molecule type" value="Genomic_DNA"/>
</dbReference>
<sequence>MAANTPQYDYAFAGTGAAAAITYSILNKHNPHSSFLLVDKQNRPARHAAAFWHTSNATPLPALHTWDRYAVVDSSGQRHIKQLNRFAYSMHWSDEMISQLLKGVSVVHARVESADATQVISAGQSWNARHVFDSRWKRSGFCQLFSGRHLKLERPHSIHEPVLMDFTLPVRDNVVLGYQLPVASDEILIEVVSFGAVADIDGILDSYIASQGLTGSTLLHERGLTPLRLFRHQPGRIGISGTVVRASNGYGLPYFLRDAQLIAAGKRYYRPLLYNLSDLILLNMVKRHPVRAHKLLNRLVSRLSGDDLIAFLDETMSVSALPRFVSAMSPVAMLRYTAVNLLQIFNEYKKQTGDSADT</sequence>
<name>A0A136M0E9_9BACT</name>
<evidence type="ECO:0000313" key="1">
    <source>
        <dbReference type="EMBL" id="KXK27380.1"/>
    </source>
</evidence>
<dbReference type="Pfam" id="PF05834">
    <property type="entry name" value="Lycopene_cycl"/>
    <property type="match status" value="1"/>
</dbReference>
<accession>A0A136M0E9</accession>
<dbReference type="AlphaFoldDB" id="A0A136M0E9"/>
<organism evidence="1 2">
    <name type="scientific">candidate division WS6 bacterium OLB20</name>
    <dbReference type="NCBI Taxonomy" id="1617426"/>
    <lineage>
        <taxon>Bacteria</taxon>
        <taxon>Candidatus Dojkabacteria</taxon>
    </lineage>
</organism>
<dbReference type="STRING" id="1617426.TR69_WS6001000256"/>
<reference evidence="1 2" key="1">
    <citation type="submission" date="2015-02" db="EMBL/GenBank/DDBJ databases">
        <title>Improved understanding of the partial-nitritation anammox process through 23 genomes representing the majority of the microbial community.</title>
        <authorList>
            <person name="Speth D.R."/>
            <person name="In T Zandt M."/>
            <person name="Guerrero Cruz S."/>
            <person name="Jetten M.S."/>
            <person name="Dutilh B.E."/>
        </authorList>
    </citation>
    <scope>NUCLEOTIDE SEQUENCE [LARGE SCALE GENOMIC DNA]</scope>
    <source>
        <strain evidence="1">OLB20</strain>
    </source>
</reference>
<gene>
    <name evidence="1" type="ORF">TR69_WS6001000256</name>
</gene>